<dbReference type="HOGENOM" id="CLU_1389777_0_0_1"/>
<reference evidence="2" key="3">
    <citation type="submission" date="2025-08" db="UniProtKB">
        <authorList>
            <consortium name="Ensembl"/>
        </authorList>
    </citation>
    <scope>IDENTIFICATION</scope>
</reference>
<sequence>MIGRAHKCRILKSFLRFLFMMTFCLYVTLKFNGNGCKSSLKHYQDINDVKIVPLTSQSVRENTVEANNLELLTQQVNLTRTKHMTTTTTSTRKTTTSTQTTTISTIKTTTTVAKTEIPTKELTKQKENNEWLSCTDITNILTGIKQDKRSVFREENSDGNRAVYFATIYDNERKRIHVVIKFASREDTNSASGLYR</sequence>
<accession>F6VGN3</accession>
<reference evidence="2" key="2">
    <citation type="journal article" date="2008" name="Genome Biol.">
        <title>Improved genome assembly and evidence-based global gene model set for the chordate Ciona intestinalis: new insight into intron and operon populations.</title>
        <authorList>
            <person name="Satou Y."/>
            <person name="Mineta K."/>
            <person name="Ogasawara M."/>
            <person name="Sasakura Y."/>
            <person name="Shoguchi E."/>
            <person name="Ueno K."/>
            <person name="Yamada L."/>
            <person name="Matsumoto J."/>
            <person name="Wasserscheid J."/>
            <person name="Dewar K."/>
            <person name="Wiley G.B."/>
            <person name="Macmil S.L."/>
            <person name="Roe B.A."/>
            <person name="Zeller R.W."/>
            <person name="Hastings K.E."/>
            <person name="Lemaire P."/>
            <person name="Lindquist E."/>
            <person name="Endo T."/>
            <person name="Hotta K."/>
            <person name="Inaba K."/>
        </authorList>
    </citation>
    <scope>NUCLEOTIDE SEQUENCE [LARGE SCALE GENOMIC DNA]</scope>
    <source>
        <strain evidence="2">wild type</strain>
    </source>
</reference>
<name>F6VGN3_CIOIN</name>
<evidence type="ECO:0000313" key="2">
    <source>
        <dbReference type="Ensembl" id="ENSCINP00000028395.2"/>
    </source>
</evidence>
<dbReference type="Proteomes" id="UP000008144">
    <property type="component" value="Chromosome 3"/>
</dbReference>
<evidence type="ECO:0000256" key="1">
    <source>
        <dbReference type="SAM" id="Phobius"/>
    </source>
</evidence>
<evidence type="ECO:0000313" key="3">
    <source>
        <dbReference type="Proteomes" id="UP000008144"/>
    </source>
</evidence>
<keyword evidence="3" id="KW-1185">Reference proteome</keyword>
<reference evidence="2" key="4">
    <citation type="submission" date="2025-09" db="UniProtKB">
        <authorList>
            <consortium name="Ensembl"/>
        </authorList>
    </citation>
    <scope>IDENTIFICATION</scope>
</reference>
<protein>
    <submittedName>
        <fullName evidence="2">Uncharacterized protein</fullName>
    </submittedName>
</protein>
<keyword evidence="1" id="KW-1133">Transmembrane helix</keyword>
<keyword evidence="1" id="KW-0812">Transmembrane</keyword>
<proteinExistence type="predicted"/>
<dbReference type="InParanoid" id="F6VGN3"/>
<dbReference type="GeneTree" id="ENSGT00530000065205"/>
<dbReference type="AlphaFoldDB" id="F6VGN3"/>
<feature type="transmembrane region" description="Helical" evidence="1">
    <location>
        <begin position="14"/>
        <end position="31"/>
    </location>
</feature>
<dbReference type="Ensembl" id="ENSCINT00000028641.2">
    <property type="protein sequence ID" value="ENSCINP00000028395.2"/>
    <property type="gene ID" value="ENSCING00000016365.2"/>
</dbReference>
<organism evidence="2 3">
    <name type="scientific">Ciona intestinalis</name>
    <name type="common">Transparent sea squirt</name>
    <name type="synonym">Ascidia intestinalis</name>
    <dbReference type="NCBI Taxonomy" id="7719"/>
    <lineage>
        <taxon>Eukaryota</taxon>
        <taxon>Metazoa</taxon>
        <taxon>Chordata</taxon>
        <taxon>Tunicata</taxon>
        <taxon>Ascidiacea</taxon>
        <taxon>Phlebobranchia</taxon>
        <taxon>Cionidae</taxon>
        <taxon>Ciona</taxon>
    </lineage>
</organism>
<keyword evidence="1" id="KW-0472">Membrane</keyword>
<dbReference type="EMBL" id="EAAA01001830">
    <property type="status" value="NOT_ANNOTATED_CDS"/>
    <property type="molecule type" value="Genomic_DNA"/>
</dbReference>
<reference evidence="3" key="1">
    <citation type="journal article" date="2002" name="Science">
        <title>The draft genome of Ciona intestinalis: insights into chordate and vertebrate origins.</title>
        <authorList>
            <person name="Dehal P."/>
            <person name="Satou Y."/>
            <person name="Campbell R.K."/>
            <person name="Chapman J."/>
            <person name="Degnan B."/>
            <person name="De Tomaso A."/>
            <person name="Davidson B."/>
            <person name="Di Gregorio A."/>
            <person name="Gelpke M."/>
            <person name="Goodstein D.M."/>
            <person name="Harafuji N."/>
            <person name="Hastings K.E."/>
            <person name="Ho I."/>
            <person name="Hotta K."/>
            <person name="Huang W."/>
            <person name="Kawashima T."/>
            <person name="Lemaire P."/>
            <person name="Martinez D."/>
            <person name="Meinertzhagen I.A."/>
            <person name="Necula S."/>
            <person name="Nonaka M."/>
            <person name="Putnam N."/>
            <person name="Rash S."/>
            <person name="Saiga H."/>
            <person name="Satake M."/>
            <person name="Terry A."/>
            <person name="Yamada L."/>
            <person name="Wang H.G."/>
            <person name="Awazu S."/>
            <person name="Azumi K."/>
            <person name="Boore J."/>
            <person name="Branno M."/>
            <person name="Chin-Bow S."/>
            <person name="DeSantis R."/>
            <person name="Doyle S."/>
            <person name="Francino P."/>
            <person name="Keys D.N."/>
            <person name="Haga S."/>
            <person name="Hayashi H."/>
            <person name="Hino K."/>
            <person name="Imai K.S."/>
            <person name="Inaba K."/>
            <person name="Kano S."/>
            <person name="Kobayashi K."/>
            <person name="Kobayashi M."/>
            <person name="Lee B.I."/>
            <person name="Makabe K.W."/>
            <person name="Manohar C."/>
            <person name="Matassi G."/>
            <person name="Medina M."/>
            <person name="Mochizuki Y."/>
            <person name="Mount S."/>
            <person name="Morishita T."/>
            <person name="Miura S."/>
            <person name="Nakayama A."/>
            <person name="Nishizaka S."/>
            <person name="Nomoto H."/>
            <person name="Ohta F."/>
            <person name="Oishi K."/>
            <person name="Rigoutsos I."/>
            <person name="Sano M."/>
            <person name="Sasaki A."/>
            <person name="Sasakura Y."/>
            <person name="Shoguchi E."/>
            <person name="Shin-i T."/>
            <person name="Spagnuolo A."/>
            <person name="Stainier D."/>
            <person name="Suzuki M.M."/>
            <person name="Tassy O."/>
            <person name="Takatori N."/>
            <person name="Tokuoka M."/>
            <person name="Yagi K."/>
            <person name="Yoshizaki F."/>
            <person name="Wada S."/>
            <person name="Zhang C."/>
            <person name="Hyatt P.D."/>
            <person name="Larimer F."/>
            <person name="Detter C."/>
            <person name="Doggett N."/>
            <person name="Glavina T."/>
            <person name="Hawkins T."/>
            <person name="Richardson P."/>
            <person name="Lucas S."/>
            <person name="Kohara Y."/>
            <person name="Levine M."/>
            <person name="Satoh N."/>
            <person name="Rokhsar D.S."/>
        </authorList>
    </citation>
    <scope>NUCLEOTIDE SEQUENCE [LARGE SCALE GENOMIC DNA]</scope>
</reference>